<dbReference type="PANTHER" id="PTHR43004">
    <property type="entry name" value="TRK SYSTEM POTASSIUM UPTAKE PROTEIN"/>
    <property type="match status" value="1"/>
</dbReference>
<accession>A0A4R2JQE0</accession>
<evidence type="ECO:0000256" key="1">
    <source>
        <dbReference type="ARBA" id="ARBA00001974"/>
    </source>
</evidence>
<dbReference type="Proteomes" id="UP000295680">
    <property type="component" value="Unassembled WGS sequence"/>
</dbReference>
<dbReference type="GO" id="GO:0071949">
    <property type="term" value="F:FAD binding"/>
    <property type="evidence" value="ECO:0007669"/>
    <property type="project" value="InterPro"/>
</dbReference>
<dbReference type="AlphaFoldDB" id="A0A4R2JQE0"/>
<dbReference type="Pfam" id="PF21274">
    <property type="entry name" value="Rng_hyd_C"/>
    <property type="match status" value="1"/>
</dbReference>
<gene>
    <name evidence="5" type="ORF">EV192_103595</name>
</gene>
<dbReference type="PRINTS" id="PR00420">
    <property type="entry name" value="RNGMNOXGNASE"/>
</dbReference>
<dbReference type="InterPro" id="IPR050641">
    <property type="entry name" value="RIFMO-like"/>
</dbReference>
<dbReference type="PANTHER" id="PTHR43004:SF19">
    <property type="entry name" value="BINDING MONOOXYGENASE, PUTATIVE (JCVI)-RELATED"/>
    <property type="match status" value="1"/>
</dbReference>
<dbReference type="Gene3D" id="3.50.50.60">
    <property type="entry name" value="FAD/NAD(P)-binding domain"/>
    <property type="match status" value="1"/>
</dbReference>
<dbReference type="GO" id="GO:0016709">
    <property type="term" value="F:oxidoreductase activity, acting on paired donors, with incorporation or reduction of molecular oxygen, NAD(P)H as one donor, and incorporation of one atom of oxygen"/>
    <property type="evidence" value="ECO:0007669"/>
    <property type="project" value="UniProtKB-ARBA"/>
</dbReference>
<dbReference type="EMBL" id="SLWS01000003">
    <property type="protein sequence ID" value="TCO61012.1"/>
    <property type="molecule type" value="Genomic_DNA"/>
</dbReference>
<dbReference type="Gene3D" id="3.40.30.120">
    <property type="match status" value="1"/>
</dbReference>
<comment type="cofactor">
    <cofactor evidence="1">
        <name>FAD</name>
        <dbReference type="ChEBI" id="CHEBI:57692"/>
    </cofactor>
</comment>
<dbReference type="SUPFAM" id="SSF51905">
    <property type="entry name" value="FAD/NAD(P)-binding domain"/>
    <property type="match status" value="1"/>
</dbReference>
<name>A0A4R2JQE0_9PSEU</name>
<dbReference type="InterPro" id="IPR036188">
    <property type="entry name" value="FAD/NAD-bd_sf"/>
</dbReference>
<evidence type="ECO:0000256" key="3">
    <source>
        <dbReference type="ARBA" id="ARBA00022827"/>
    </source>
</evidence>
<dbReference type="InterPro" id="IPR002938">
    <property type="entry name" value="FAD-bd"/>
</dbReference>
<evidence type="ECO:0000313" key="6">
    <source>
        <dbReference type="Proteomes" id="UP000295680"/>
    </source>
</evidence>
<organism evidence="5 6">
    <name type="scientific">Actinocrispum wychmicini</name>
    <dbReference type="NCBI Taxonomy" id="1213861"/>
    <lineage>
        <taxon>Bacteria</taxon>
        <taxon>Bacillati</taxon>
        <taxon>Actinomycetota</taxon>
        <taxon>Actinomycetes</taxon>
        <taxon>Pseudonocardiales</taxon>
        <taxon>Pseudonocardiaceae</taxon>
        <taxon>Actinocrispum</taxon>
    </lineage>
</organism>
<comment type="caution">
    <text evidence="5">The sequence shown here is derived from an EMBL/GenBank/DDBJ whole genome shotgun (WGS) entry which is preliminary data.</text>
</comment>
<keyword evidence="6" id="KW-1185">Reference proteome</keyword>
<keyword evidence="2" id="KW-0285">Flavoprotein</keyword>
<evidence type="ECO:0000259" key="4">
    <source>
        <dbReference type="Pfam" id="PF01494"/>
    </source>
</evidence>
<feature type="domain" description="FAD-binding" evidence="4">
    <location>
        <begin position="2"/>
        <end position="341"/>
    </location>
</feature>
<proteinExistence type="predicted"/>
<dbReference type="Gene3D" id="3.30.70.2450">
    <property type="match status" value="1"/>
</dbReference>
<reference evidence="5 6" key="1">
    <citation type="submission" date="2019-03" db="EMBL/GenBank/DDBJ databases">
        <title>Genomic Encyclopedia of Type Strains, Phase IV (KMG-IV): sequencing the most valuable type-strain genomes for metagenomic binning, comparative biology and taxonomic classification.</title>
        <authorList>
            <person name="Goeker M."/>
        </authorList>
    </citation>
    <scope>NUCLEOTIDE SEQUENCE [LARGE SCALE GENOMIC DNA]</scope>
    <source>
        <strain evidence="5 6">DSM 45934</strain>
    </source>
</reference>
<sequence>MVGAGPTGLMLAAELALAGVAVRVVERQAEPSGQSRGGGVNARTAEVFAMRGLMADMAARSIRREVVGAHFAGLPVGLDVRPWRTRYPGGALIPQDRIESVLENRLAELGVTVRRATSVVEMDTSDDGVTVTLDDGSSIQGQYLVACDGAHSTIRSLTGAEFPGRPGTMKAVTADIELTARSVTVPTTVEHISRLVKAGGDYWMMLHPLYGPGEENGLYRVVFGGPEQQTLPRSTPVTAEEVSRALVAVHGPDTRIGRLRWGTRFTDATRQLARYRHGRVLFAGDAAHIHSPLGGQGLNLGVQDAMNLGWKLAAHVHGTAPEGLLDTYHDERHPVAARVLTVTQAQRAVMPPRDPDAVALREILTEMVRLPDTNRYLAGLMSGLDIRYPLGSGEPLVGERMPDLSLRLADGTVTQVSALLRPGRAVLLDLAAEGPDVSGVDRVVAEPVPSDIGVETGAAPGVERILIRPDGYVSWVGSGDSMVVPWAETSRLPANTWV</sequence>
<evidence type="ECO:0000313" key="5">
    <source>
        <dbReference type="EMBL" id="TCO61012.1"/>
    </source>
</evidence>
<protein>
    <submittedName>
        <fullName evidence="5">2-polyprenyl-6-methoxyphenol hydroxylase-like FAD-dependent oxidoreductase</fullName>
    </submittedName>
</protein>
<evidence type="ECO:0000256" key="2">
    <source>
        <dbReference type="ARBA" id="ARBA00022630"/>
    </source>
</evidence>
<dbReference type="Pfam" id="PF01494">
    <property type="entry name" value="FAD_binding_3"/>
    <property type="match status" value="1"/>
</dbReference>
<keyword evidence="3" id="KW-0274">FAD</keyword>